<proteinExistence type="predicted"/>
<organism evidence="2 3">
    <name type="scientific">Paraburkholderia caribensis MBA4</name>
    <dbReference type="NCBI Taxonomy" id="1323664"/>
    <lineage>
        <taxon>Bacteria</taxon>
        <taxon>Pseudomonadati</taxon>
        <taxon>Pseudomonadota</taxon>
        <taxon>Betaproteobacteria</taxon>
        <taxon>Burkholderiales</taxon>
        <taxon>Burkholderiaceae</taxon>
        <taxon>Paraburkholderia</taxon>
    </lineage>
</organism>
<dbReference type="EMBL" id="CP012748">
    <property type="protein sequence ID" value="ALL70410.1"/>
    <property type="molecule type" value="Genomic_DNA"/>
</dbReference>
<dbReference type="Proteomes" id="UP000019146">
    <property type="component" value="Plasmid unnamed"/>
</dbReference>
<protein>
    <submittedName>
        <fullName evidence="2">Uncharacterized protein</fullName>
    </submittedName>
</protein>
<geneLocation type="plasmid" evidence="3"/>
<feature type="region of interest" description="Disordered" evidence="1">
    <location>
        <begin position="1"/>
        <end position="21"/>
    </location>
</feature>
<evidence type="ECO:0000256" key="1">
    <source>
        <dbReference type="SAM" id="MobiDB-lite"/>
    </source>
</evidence>
<sequence>MQDECDPRGTRCTRPTMRQPARNRYPFAMLVVTRPFTHANHPSRMRQRRANADVKRLAAAF</sequence>
<evidence type="ECO:0000313" key="2">
    <source>
        <dbReference type="EMBL" id="ALL70410.1"/>
    </source>
</evidence>
<evidence type="ECO:0000313" key="3">
    <source>
        <dbReference type="Proteomes" id="UP000019146"/>
    </source>
</evidence>
<reference evidence="2 3" key="1">
    <citation type="journal article" date="2014" name="Genome Announc.">
        <title>Draft Genome Sequence of the Haloacid-Degrading Burkholderia caribensis Strain MBA4.</title>
        <authorList>
            <person name="Pan Y."/>
            <person name="Kong K.F."/>
            <person name="Tsang J.S."/>
        </authorList>
    </citation>
    <scope>NUCLEOTIDE SEQUENCE [LARGE SCALE GENOMIC DNA]</scope>
    <source>
        <strain evidence="2 3">MBA4</strain>
        <plasmid evidence="3">Plasmid</plasmid>
    </source>
</reference>
<accession>A0A0P0RN55</accession>
<name>A0A0P0RN55_9BURK</name>
<dbReference type="AlphaFoldDB" id="A0A0P0RN55"/>
<keyword evidence="2" id="KW-0614">Plasmid</keyword>
<gene>
    <name evidence="2" type="ORF">K788_00006685</name>
</gene>
<dbReference type="KEGG" id="bcai:K788_00006685"/>